<evidence type="ECO:0000313" key="2">
    <source>
        <dbReference type="EMBL" id="KAA3480006.1"/>
    </source>
</evidence>
<dbReference type="Pfam" id="PF17921">
    <property type="entry name" value="Integrase_H2C2"/>
    <property type="match status" value="1"/>
</dbReference>
<name>A0A5B6WFB8_9ROSI</name>
<dbReference type="Proteomes" id="UP000325315">
    <property type="component" value="Unassembled WGS sequence"/>
</dbReference>
<organism evidence="2 3">
    <name type="scientific">Gossypium australe</name>
    <dbReference type="NCBI Taxonomy" id="47621"/>
    <lineage>
        <taxon>Eukaryota</taxon>
        <taxon>Viridiplantae</taxon>
        <taxon>Streptophyta</taxon>
        <taxon>Embryophyta</taxon>
        <taxon>Tracheophyta</taxon>
        <taxon>Spermatophyta</taxon>
        <taxon>Magnoliopsida</taxon>
        <taxon>eudicotyledons</taxon>
        <taxon>Gunneridae</taxon>
        <taxon>Pentapetalae</taxon>
        <taxon>rosids</taxon>
        <taxon>malvids</taxon>
        <taxon>Malvales</taxon>
        <taxon>Malvaceae</taxon>
        <taxon>Malvoideae</taxon>
        <taxon>Gossypium</taxon>
    </lineage>
</organism>
<dbReference type="PANTHER" id="PTHR45835:SF87">
    <property type="entry name" value="RNA-DIRECTED DNA POLYMERASE"/>
    <property type="match status" value="1"/>
</dbReference>
<gene>
    <name evidence="2" type="ORF">EPI10_020470</name>
</gene>
<evidence type="ECO:0000313" key="3">
    <source>
        <dbReference type="Proteomes" id="UP000325315"/>
    </source>
</evidence>
<proteinExistence type="predicted"/>
<dbReference type="PANTHER" id="PTHR45835">
    <property type="entry name" value="YALI0A06105P"/>
    <property type="match status" value="1"/>
</dbReference>
<sequence length="115" mass="13228">MDFGLNSEGVLYFHGRIYIPNDTELSNLYAMHLGGNKMYRDLCKLYWWPGLKNKVTGFVGKCLTCQQVKAEHQLPSGLLQPVKIPLWKWERVTMDFVSGLPLTLAKKDLVWVIVD</sequence>
<dbReference type="EMBL" id="SMMG02000003">
    <property type="protein sequence ID" value="KAA3480006.1"/>
    <property type="molecule type" value="Genomic_DNA"/>
</dbReference>
<protein>
    <submittedName>
        <fullName evidence="2">Integrase</fullName>
    </submittedName>
</protein>
<keyword evidence="3" id="KW-1185">Reference proteome</keyword>
<dbReference type="OrthoDB" id="1938712at2759"/>
<dbReference type="Gene3D" id="1.10.340.70">
    <property type="match status" value="1"/>
</dbReference>
<reference evidence="3" key="1">
    <citation type="journal article" date="2019" name="Plant Biotechnol. J.">
        <title>Genome sequencing of the Australian wild diploid species Gossypium australe highlights disease resistance and delayed gland morphogenesis.</title>
        <authorList>
            <person name="Cai Y."/>
            <person name="Cai X."/>
            <person name="Wang Q."/>
            <person name="Wang P."/>
            <person name="Zhang Y."/>
            <person name="Cai C."/>
            <person name="Xu Y."/>
            <person name="Wang K."/>
            <person name="Zhou Z."/>
            <person name="Wang C."/>
            <person name="Geng S."/>
            <person name="Li B."/>
            <person name="Dong Q."/>
            <person name="Hou Y."/>
            <person name="Wang H."/>
            <person name="Ai P."/>
            <person name="Liu Z."/>
            <person name="Yi F."/>
            <person name="Sun M."/>
            <person name="An G."/>
            <person name="Cheng J."/>
            <person name="Zhang Y."/>
            <person name="Shi Q."/>
            <person name="Xie Y."/>
            <person name="Shi X."/>
            <person name="Chang Y."/>
            <person name="Huang F."/>
            <person name="Chen Y."/>
            <person name="Hong S."/>
            <person name="Mi L."/>
            <person name="Sun Q."/>
            <person name="Zhang L."/>
            <person name="Zhou B."/>
            <person name="Peng R."/>
            <person name="Zhang X."/>
            <person name="Liu F."/>
        </authorList>
    </citation>
    <scope>NUCLEOTIDE SEQUENCE [LARGE SCALE GENOMIC DNA]</scope>
    <source>
        <strain evidence="3">cv. PA1801</strain>
    </source>
</reference>
<accession>A0A5B6WFB8</accession>
<dbReference type="AlphaFoldDB" id="A0A5B6WFB8"/>
<dbReference type="InterPro" id="IPR041588">
    <property type="entry name" value="Integrase_H2C2"/>
</dbReference>
<comment type="caution">
    <text evidence="2">The sequence shown here is derived from an EMBL/GenBank/DDBJ whole genome shotgun (WGS) entry which is preliminary data.</text>
</comment>
<feature type="domain" description="Integrase zinc-binding" evidence="1">
    <location>
        <begin position="29"/>
        <end position="70"/>
    </location>
</feature>
<evidence type="ECO:0000259" key="1">
    <source>
        <dbReference type="Pfam" id="PF17921"/>
    </source>
</evidence>